<proteinExistence type="predicted"/>
<feature type="transmembrane region" description="Helical" evidence="2">
    <location>
        <begin position="151"/>
        <end position="181"/>
    </location>
</feature>
<organism evidence="4 5">
    <name type="scientific">Planosporangium thailandense</name>
    <dbReference type="NCBI Taxonomy" id="765197"/>
    <lineage>
        <taxon>Bacteria</taxon>
        <taxon>Bacillati</taxon>
        <taxon>Actinomycetota</taxon>
        <taxon>Actinomycetes</taxon>
        <taxon>Micromonosporales</taxon>
        <taxon>Micromonosporaceae</taxon>
        <taxon>Planosporangium</taxon>
    </lineage>
</organism>
<dbReference type="EMBL" id="JAATVY010000031">
    <property type="protein sequence ID" value="NJC73476.1"/>
    <property type="molecule type" value="Genomic_DNA"/>
</dbReference>
<sequence length="243" mass="24782">MNDNAPQPDAALRSHDLPTQEIRLDPPPTPAGATTGDATAGSTAGSTAWRSAWRTLLLLVLALVAATAAADFGSRKSHLLHERLIAIGGTLAFAVLSLTAVFAIAGHIRDLAQAHVGSAHAVVLRLVTVLSGGFTCLLITLGLLSVPISQLILGGALTGVVFGIAGQQTLANLFAGIVLLLARPFTVGQEVRLRSGALGGFVDGVVLEIGLAYLRLQSTEGTLSIPNSQVLNAIAGPRPADGG</sequence>
<reference evidence="4 5" key="1">
    <citation type="submission" date="2020-03" db="EMBL/GenBank/DDBJ databases">
        <title>WGS of the type strain of Planosporangium spp.</title>
        <authorList>
            <person name="Thawai C."/>
        </authorList>
    </citation>
    <scope>NUCLEOTIDE SEQUENCE [LARGE SCALE GENOMIC DNA]</scope>
    <source>
        <strain evidence="4 5">TBRC 5610</strain>
    </source>
</reference>
<accession>A0ABX0Y4Z5</accession>
<evidence type="ECO:0000313" key="4">
    <source>
        <dbReference type="EMBL" id="NJC73476.1"/>
    </source>
</evidence>
<dbReference type="PANTHER" id="PTHR30221:SF1">
    <property type="entry name" value="SMALL-CONDUCTANCE MECHANOSENSITIVE CHANNEL"/>
    <property type="match status" value="1"/>
</dbReference>
<keyword evidence="2" id="KW-1133">Transmembrane helix</keyword>
<feature type="domain" description="Mechanosensitive ion channel MscS" evidence="3">
    <location>
        <begin position="169"/>
        <end position="232"/>
    </location>
</feature>
<feature type="transmembrane region" description="Helical" evidence="2">
    <location>
        <begin position="84"/>
        <end position="108"/>
    </location>
</feature>
<dbReference type="RefSeq" id="WP_167928385.1">
    <property type="nucleotide sequence ID" value="NZ_JAATVY010000031.1"/>
</dbReference>
<feature type="compositionally biased region" description="Basic and acidic residues" evidence="1">
    <location>
        <begin position="12"/>
        <end position="24"/>
    </location>
</feature>
<keyword evidence="2" id="KW-0472">Membrane</keyword>
<dbReference type="InterPro" id="IPR010920">
    <property type="entry name" value="LSM_dom_sf"/>
</dbReference>
<feature type="compositionally biased region" description="Low complexity" evidence="1">
    <location>
        <begin position="31"/>
        <end position="43"/>
    </location>
</feature>
<dbReference type="InterPro" id="IPR006685">
    <property type="entry name" value="MscS_channel_2nd"/>
</dbReference>
<gene>
    <name evidence="4" type="ORF">HC031_27675</name>
</gene>
<keyword evidence="5" id="KW-1185">Reference proteome</keyword>
<feature type="region of interest" description="Disordered" evidence="1">
    <location>
        <begin position="1"/>
        <end position="43"/>
    </location>
</feature>
<evidence type="ECO:0000256" key="2">
    <source>
        <dbReference type="SAM" id="Phobius"/>
    </source>
</evidence>
<dbReference type="InterPro" id="IPR045275">
    <property type="entry name" value="MscS_archaea/bacteria_type"/>
</dbReference>
<comment type="caution">
    <text evidence="4">The sequence shown here is derived from an EMBL/GenBank/DDBJ whole genome shotgun (WGS) entry which is preliminary data.</text>
</comment>
<feature type="transmembrane region" description="Helical" evidence="2">
    <location>
        <begin position="120"/>
        <end position="144"/>
    </location>
</feature>
<dbReference type="SUPFAM" id="SSF50182">
    <property type="entry name" value="Sm-like ribonucleoproteins"/>
    <property type="match status" value="1"/>
</dbReference>
<name>A0ABX0Y4Z5_9ACTN</name>
<evidence type="ECO:0000259" key="3">
    <source>
        <dbReference type="Pfam" id="PF00924"/>
    </source>
</evidence>
<protein>
    <submittedName>
        <fullName evidence="4">Mechanosensitive ion channel family protein</fullName>
    </submittedName>
</protein>
<dbReference type="Proteomes" id="UP000722989">
    <property type="component" value="Unassembled WGS sequence"/>
</dbReference>
<evidence type="ECO:0000256" key="1">
    <source>
        <dbReference type="SAM" id="MobiDB-lite"/>
    </source>
</evidence>
<dbReference type="PANTHER" id="PTHR30221">
    <property type="entry name" value="SMALL-CONDUCTANCE MECHANOSENSITIVE CHANNEL"/>
    <property type="match status" value="1"/>
</dbReference>
<dbReference type="Pfam" id="PF00924">
    <property type="entry name" value="MS_channel_2nd"/>
    <property type="match status" value="1"/>
</dbReference>
<feature type="transmembrane region" description="Helical" evidence="2">
    <location>
        <begin position="52"/>
        <end position="72"/>
    </location>
</feature>
<keyword evidence="2" id="KW-0812">Transmembrane</keyword>
<evidence type="ECO:0000313" key="5">
    <source>
        <dbReference type="Proteomes" id="UP000722989"/>
    </source>
</evidence>